<evidence type="ECO:0000313" key="13">
    <source>
        <dbReference type="EMBL" id="KAF1086478.1"/>
    </source>
</evidence>
<accession>A0A9D2WSV3</accession>
<evidence type="ECO:0000256" key="1">
    <source>
        <dbReference type="ARBA" id="ARBA00005067"/>
    </source>
</evidence>
<dbReference type="FunFam" id="1.10.3660.10:FF:000003">
    <property type="entry name" value="Prephenate dehydrogenase"/>
    <property type="match status" value="1"/>
</dbReference>
<dbReference type="InterPro" id="IPR046825">
    <property type="entry name" value="PDH_C"/>
</dbReference>
<comment type="similarity">
    <text evidence="2">Belongs to the prephenate/arogenate dehydrogenase family.</text>
</comment>
<dbReference type="InterPro" id="IPR003099">
    <property type="entry name" value="Prephen_DH"/>
</dbReference>
<dbReference type="SUPFAM" id="SSF51735">
    <property type="entry name" value="NAD(P)-binding Rossmann-fold domains"/>
    <property type="match status" value="1"/>
</dbReference>
<evidence type="ECO:0000259" key="11">
    <source>
        <dbReference type="PROSITE" id="PS51176"/>
    </source>
</evidence>
<evidence type="ECO:0000256" key="9">
    <source>
        <dbReference type="ARBA" id="ARBA00023141"/>
    </source>
</evidence>
<dbReference type="GO" id="GO:0070403">
    <property type="term" value="F:NAD+ binding"/>
    <property type="evidence" value="ECO:0007669"/>
    <property type="project" value="InterPro"/>
</dbReference>
<dbReference type="RefSeq" id="WP_161820634.1">
    <property type="nucleotide sequence ID" value="NZ_LSRS01000001.1"/>
</dbReference>
<keyword evidence="8" id="KW-0520">NAD</keyword>
<feature type="domain" description="Prephenate/arogenate dehydrogenase" evidence="11">
    <location>
        <begin position="4"/>
        <end position="289"/>
    </location>
</feature>
<gene>
    <name evidence="13" type="primary">tyrA</name>
    <name evidence="13" type="ORF">SPSYN_00197</name>
</gene>
<comment type="pathway">
    <text evidence="1">Amino-acid biosynthesis; L-tyrosine biosynthesis; (4-hydroxyphenyl)pyruvate from prephenate (NAD(+) route): step 1/1.</text>
</comment>
<dbReference type="FunFam" id="3.40.50.720:FF:000208">
    <property type="entry name" value="Prephenate dehydrogenase"/>
    <property type="match status" value="1"/>
</dbReference>
<dbReference type="PROSITE" id="PS51671">
    <property type="entry name" value="ACT"/>
    <property type="match status" value="1"/>
</dbReference>
<reference evidence="13" key="1">
    <citation type="submission" date="2016-02" db="EMBL/GenBank/DDBJ databases">
        <title>Draft Genome Sequence of Sporotomaculum syntrophicum Strain FB, a Syntrophic Benzoate Degrader.</title>
        <authorList>
            <person name="Nobu M.K."/>
            <person name="Narihiro T."/>
            <person name="Qiu Y.-L."/>
            <person name="Ohashi A."/>
            <person name="Liu W.-T."/>
            <person name="Yuji S."/>
        </authorList>
    </citation>
    <scope>NUCLEOTIDE SEQUENCE</scope>
    <source>
        <strain evidence="13">FB</strain>
    </source>
</reference>
<sequence>MLIKRCAIIGVGLIGGSMGLALVERKLAEHICGVDVNQDNLSMALAAGAVHQAAAMPEAVSGADLVILAVPVGAAQHLLTEIKQYLKPGAVVTDVGSTKEQVVRQAGKCISGGRFVGGHPMTGAETAGFSGADPYLFENAFYLLTPTPETDTCALETVRRLVQAIGAVVMEMSPQEHDLVTAAISHLPHFMAVSLVTAVAEMAVGEQAMALAAGGFRDTTRIAAGSPSMWRDIFMSNSEQVLKALEYMRSAMDRLEAALRRQDVEKMMHILSSASTVRKKLPLRPKGYLPYIFEIVVSVPDRPGVIAGLAGMLGEEGINIVEIEILRAREGYGGTIRVGFATAGEQDRAMELFQARGIKCRRKV</sequence>
<dbReference type="Gene3D" id="3.30.70.260">
    <property type="match status" value="1"/>
</dbReference>
<evidence type="ECO:0000256" key="3">
    <source>
        <dbReference type="ARBA" id="ARBA00012068"/>
    </source>
</evidence>
<keyword evidence="7" id="KW-0560">Oxidoreductase</keyword>
<proteinExistence type="inferred from homology"/>
<keyword evidence="6" id="KW-0028">Amino-acid biosynthesis</keyword>
<keyword evidence="14" id="KW-1185">Reference proteome</keyword>
<dbReference type="AlphaFoldDB" id="A0A9D2WSV3"/>
<dbReference type="InterPro" id="IPR008927">
    <property type="entry name" value="6-PGluconate_DH-like_C_sf"/>
</dbReference>
<dbReference type="SUPFAM" id="SSF48179">
    <property type="entry name" value="6-phosphogluconate dehydrogenase C-terminal domain-like"/>
    <property type="match status" value="1"/>
</dbReference>
<keyword evidence="9" id="KW-0057">Aromatic amino acid biosynthesis</keyword>
<comment type="caution">
    <text evidence="13">The sequence shown here is derived from an EMBL/GenBank/DDBJ whole genome shotgun (WGS) entry which is preliminary data.</text>
</comment>
<evidence type="ECO:0000256" key="10">
    <source>
        <dbReference type="ARBA" id="ARBA00049260"/>
    </source>
</evidence>
<evidence type="ECO:0000313" key="14">
    <source>
        <dbReference type="Proteomes" id="UP000798488"/>
    </source>
</evidence>
<dbReference type="GO" id="GO:0008977">
    <property type="term" value="F:prephenate dehydrogenase (NAD+) activity"/>
    <property type="evidence" value="ECO:0007669"/>
    <property type="project" value="UniProtKB-EC"/>
</dbReference>
<dbReference type="InterPro" id="IPR045865">
    <property type="entry name" value="ACT-like_dom_sf"/>
</dbReference>
<dbReference type="CDD" id="cd04909">
    <property type="entry name" value="ACT_PDH-BS"/>
    <property type="match status" value="1"/>
</dbReference>
<dbReference type="Pfam" id="PF01842">
    <property type="entry name" value="ACT"/>
    <property type="match status" value="1"/>
</dbReference>
<evidence type="ECO:0000256" key="8">
    <source>
        <dbReference type="ARBA" id="ARBA00023027"/>
    </source>
</evidence>
<dbReference type="Gene3D" id="1.10.3660.10">
    <property type="entry name" value="6-phosphogluconate dehydrogenase C-terminal like domain"/>
    <property type="match status" value="1"/>
</dbReference>
<dbReference type="PANTHER" id="PTHR21363">
    <property type="entry name" value="PREPHENATE DEHYDROGENASE"/>
    <property type="match status" value="1"/>
</dbReference>
<evidence type="ECO:0000256" key="4">
    <source>
        <dbReference type="ARBA" id="ARBA00016891"/>
    </source>
</evidence>
<comment type="catalytic activity">
    <reaction evidence="10">
        <text>prephenate + NAD(+) = 3-(4-hydroxyphenyl)pyruvate + CO2 + NADH</text>
        <dbReference type="Rhea" id="RHEA:13869"/>
        <dbReference type="ChEBI" id="CHEBI:16526"/>
        <dbReference type="ChEBI" id="CHEBI:29934"/>
        <dbReference type="ChEBI" id="CHEBI:36242"/>
        <dbReference type="ChEBI" id="CHEBI:57540"/>
        <dbReference type="ChEBI" id="CHEBI:57945"/>
        <dbReference type="EC" id="1.3.1.12"/>
    </reaction>
</comment>
<protein>
    <recommendedName>
        <fullName evidence="4">Prephenate dehydrogenase</fullName>
        <ecNumber evidence="3">1.3.1.12</ecNumber>
    </recommendedName>
</protein>
<evidence type="ECO:0000259" key="12">
    <source>
        <dbReference type="PROSITE" id="PS51671"/>
    </source>
</evidence>
<dbReference type="InterPro" id="IPR050812">
    <property type="entry name" value="Preph/Arog_dehydrog"/>
</dbReference>
<name>A0A9D2WSV3_9FIRM</name>
<dbReference type="Proteomes" id="UP000798488">
    <property type="component" value="Unassembled WGS sequence"/>
</dbReference>
<dbReference type="Pfam" id="PF20463">
    <property type="entry name" value="PDH_C"/>
    <property type="match status" value="1"/>
</dbReference>
<dbReference type="OrthoDB" id="9802008at2"/>
<dbReference type="PANTHER" id="PTHR21363:SF0">
    <property type="entry name" value="PREPHENATE DEHYDROGENASE [NADP(+)]"/>
    <property type="match status" value="1"/>
</dbReference>
<dbReference type="EC" id="1.3.1.12" evidence="3"/>
<dbReference type="Gene3D" id="3.40.50.720">
    <property type="entry name" value="NAD(P)-binding Rossmann-like Domain"/>
    <property type="match status" value="1"/>
</dbReference>
<dbReference type="EMBL" id="LSRS01000001">
    <property type="protein sequence ID" value="KAF1086478.1"/>
    <property type="molecule type" value="Genomic_DNA"/>
</dbReference>
<dbReference type="InterPro" id="IPR002912">
    <property type="entry name" value="ACT_dom"/>
</dbReference>
<evidence type="ECO:0000256" key="5">
    <source>
        <dbReference type="ARBA" id="ARBA00022498"/>
    </source>
</evidence>
<evidence type="ECO:0000256" key="2">
    <source>
        <dbReference type="ARBA" id="ARBA00007964"/>
    </source>
</evidence>
<dbReference type="InterPro" id="IPR036291">
    <property type="entry name" value="NAD(P)-bd_dom_sf"/>
</dbReference>
<keyword evidence="5" id="KW-0827">Tyrosine biosynthesis</keyword>
<dbReference type="SUPFAM" id="SSF55021">
    <property type="entry name" value="ACT-like"/>
    <property type="match status" value="1"/>
</dbReference>
<dbReference type="Pfam" id="PF02153">
    <property type="entry name" value="PDH_N"/>
    <property type="match status" value="1"/>
</dbReference>
<dbReference type="PROSITE" id="PS51176">
    <property type="entry name" value="PDH_ADH"/>
    <property type="match status" value="1"/>
</dbReference>
<dbReference type="InterPro" id="IPR046826">
    <property type="entry name" value="PDH_N"/>
</dbReference>
<evidence type="ECO:0000256" key="7">
    <source>
        <dbReference type="ARBA" id="ARBA00023002"/>
    </source>
</evidence>
<dbReference type="GO" id="GO:0004665">
    <property type="term" value="F:prephenate dehydrogenase (NADP+) activity"/>
    <property type="evidence" value="ECO:0007669"/>
    <property type="project" value="InterPro"/>
</dbReference>
<organism evidence="13 14">
    <name type="scientific">Sporotomaculum syntrophicum</name>
    <dbReference type="NCBI Taxonomy" id="182264"/>
    <lineage>
        <taxon>Bacteria</taxon>
        <taxon>Bacillati</taxon>
        <taxon>Bacillota</taxon>
        <taxon>Clostridia</taxon>
        <taxon>Eubacteriales</taxon>
        <taxon>Desulfallaceae</taxon>
        <taxon>Sporotomaculum</taxon>
    </lineage>
</organism>
<feature type="domain" description="ACT" evidence="12">
    <location>
        <begin position="294"/>
        <end position="364"/>
    </location>
</feature>
<dbReference type="GO" id="GO:0006571">
    <property type="term" value="P:tyrosine biosynthetic process"/>
    <property type="evidence" value="ECO:0007669"/>
    <property type="project" value="UniProtKB-KW"/>
</dbReference>
<evidence type="ECO:0000256" key="6">
    <source>
        <dbReference type="ARBA" id="ARBA00022605"/>
    </source>
</evidence>